<evidence type="ECO:0000313" key="1">
    <source>
        <dbReference type="EMBL" id="GGZ86365.1"/>
    </source>
</evidence>
<organism evidence="1 2">
    <name type="scientific">Novosphingobium arvoryzae</name>
    <dbReference type="NCBI Taxonomy" id="1256514"/>
    <lineage>
        <taxon>Bacteria</taxon>
        <taxon>Pseudomonadati</taxon>
        <taxon>Pseudomonadota</taxon>
        <taxon>Alphaproteobacteria</taxon>
        <taxon>Sphingomonadales</taxon>
        <taxon>Sphingomonadaceae</taxon>
        <taxon>Novosphingobium</taxon>
    </lineage>
</organism>
<sequence>MPEIDRKAHGPDLKKVYDKRDYAIYLPSLQSPYASFATKLESEVRDGDLPKDFRIKDLDFFNPNSRLWSCGYALYSAGQFTDSQLRSDIIAYRDRSKSVVIGDSGGFQLGTGKISNVNEKAALNRYANDPAQQVANWHATGFRERTLEFLDLYCDYSMTLDMPLWARNKNGSQLRNLEVDQLIQLSVENLRFFADNRGRNHGKGTKFLSVLQDDGNGSGFRWYDAVKDFEFEGWAFAGDIARLPQTMTWLRKLLDEKKLDKTEWIHVLQNSPPIMTALYTAIQRSLSKAAGHKITLSCDSSSPHQAAGKNRALYRRPTYTSKLSSWRMSLDVVPQNIQVAKGRAPVPMPEESPLAKFFSINDLVYHDDPYQHSFVDPFAEHLIVNHNIYVFHATAQESCDLIFDKKKRDLSVVPTAIQEFIGFAESYFTTDKPDELHQQFEPIMKKLCRKKKPKPTTTT</sequence>
<dbReference type="AlphaFoldDB" id="A0A918VCD4"/>
<reference evidence="1" key="1">
    <citation type="journal article" date="2014" name="Int. J. Syst. Evol. Microbiol.">
        <title>Complete genome sequence of Corynebacterium casei LMG S-19264T (=DSM 44701T), isolated from a smear-ripened cheese.</title>
        <authorList>
            <consortium name="US DOE Joint Genome Institute (JGI-PGF)"/>
            <person name="Walter F."/>
            <person name="Albersmeier A."/>
            <person name="Kalinowski J."/>
            <person name="Ruckert C."/>
        </authorList>
    </citation>
    <scope>NUCLEOTIDE SEQUENCE</scope>
    <source>
        <strain evidence="1">KCTC 32422</strain>
    </source>
</reference>
<keyword evidence="2" id="KW-1185">Reference proteome</keyword>
<reference evidence="1" key="2">
    <citation type="submission" date="2020-09" db="EMBL/GenBank/DDBJ databases">
        <authorList>
            <person name="Sun Q."/>
            <person name="Kim S."/>
        </authorList>
    </citation>
    <scope>NUCLEOTIDE SEQUENCE</scope>
    <source>
        <strain evidence="1">KCTC 32422</strain>
    </source>
</reference>
<dbReference type="RefSeq" id="WP_189538484.1">
    <property type="nucleotide sequence ID" value="NZ_BMZD01000001.1"/>
</dbReference>
<dbReference type="EMBL" id="BMZD01000001">
    <property type="protein sequence ID" value="GGZ86365.1"/>
    <property type="molecule type" value="Genomic_DNA"/>
</dbReference>
<evidence type="ECO:0000313" key="2">
    <source>
        <dbReference type="Proteomes" id="UP000634139"/>
    </source>
</evidence>
<comment type="caution">
    <text evidence="1">The sequence shown here is derived from an EMBL/GenBank/DDBJ whole genome shotgun (WGS) entry which is preliminary data.</text>
</comment>
<proteinExistence type="predicted"/>
<name>A0A918VCD4_9SPHN</name>
<protein>
    <submittedName>
        <fullName evidence="1">Uncharacterized protein</fullName>
    </submittedName>
</protein>
<dbReference type="Proteomes" id="UP000634139">
    <property type="component" value="Unassembled WGS sequence"/>
</dbReference>
<accession>A0A918VCD4</accession>
<gene>
    <name evidence="1" type="ORF">GCM10011617_01160</name>
</gene>